<keyword evidence="7" id="KW-0137">Centromere</keyword>
<evidence type="ECO:0000256" key="4">
    <source>
        <dbReference type="ARBA" id="ARBA00016380"/>
    </source>
</evidence>
<reference evidence="8 9" key="1">
    <citation type="journal article" date="2017" name="Gigascience">
        <title>Genome sequence of the small brown planthopper, Laodelphax striatellus.</title>
        <authorList>
            <person name="Zhu J."/>
            <person name="Jiang F."/>
            <person name="Wang X."/>
            <person name="Yang P."/>
            <person name="Bao Y."/>
            <person name="Zhao W."/>
            <person name="Wang W."/>
            <person name="Lu H."/>
            <person name="Wang Q."/>
            <person name="Cui N."/>
            <person name="Li J."/>
            <person name="Chen X."/>
            <person name="Luo L."/>
            <person name="Yu J."/>
            <person name="Kang L."/>
            <person name="Cui F."/>
        </authorList>
    </citation>
    <scope>NUCLEOTIDE SEQUENCE [LARGE SCALE GENOMIC DNA]</scope>
    <source>
        <strain evidence="8">Lst14</strain>
    </source>
</reference>
<organism evidence="8 9">
    <name type="scientific">Laodelphax striatellus</name>
    <name type="common">Small brown planthopper</name>
    <name type="synonym">Delphax striatella</name>
    <dbReference type="NCBI Taxonomy" id="195883"/>
    <lineage>
        <taxon>Eukaryota</taxon>
        <taxon>Metazoa</taxon>
        <taxon>Ecdysozoa</taxon>
        <taxon>Arthropoda</taxon>
        <taxon>Hexapoda</taxon>
        <taxon>Insecta</taxon>
        <taxon>Pterygota</taxon>
        <taxon>Neoptera</taxon>
        <taxon>Paraneoptera</taxon>
        <taxon>Hemiptera</taxon>
        <taxon>Auchenorrhyncha</taxon>
        <taxon>Fulgoroidea</taxon>
        <taxon>Delphacidae</taxon>
        <taxon>Criomorphinae</taxon>
        <taxon>Laodelphax</taxon>
    </lineage>
</organism>
<protein>
    <recommendedName>
        <fullName evidence="4">Centromere protein L</fullName>
    </recommendedName>
</protein>
<keyword evidence="5" id="KW-0158">Chromosome</keyword>
<evidence type="ECO:0000256" key="3">
    <source>
        <dbReference type="ARBA" id="ARBA00011060"/>
    </source>
</evidence>
<proteinExistence type="inferred from homology"/>
<dbReference type="PANTHER" id="PTHR31740">
    <property type="entry name" value="CENTROMERE PROTEIN L"/>
    <property type="match status" value="1"/>
</dbReference>
<name>A0A482X7G4_LAOST</name>
<dbReference type="Proteomes" id="UP000291343">
    <property type="component" value="Unassembled WGS sequence"/>
</dbReference>
<gene>
    <name evidence="8" type="ORF">LSTR_LSTR000122</name>
</gene>
<dbReference type="SMR" id="A0A482X7G4"/>
<dbReference type="AlphaFoldDB" id="A0A482X7G4"/>
<keyword evidence="6" id="KW-0539">Nucleus</keyword>
<dbReference type="EMBL" id="QKKF02016774">
    <property type="protein sequence ID" value="RZF41408.1"/>
    <property type="molecule type" value="Genomic_DNA"/>
</dbReference>
<accession>A0A482X7G4</accession>
<evidence type="ECO:0000256" key="2">
    <source>
        <dbReference type="ARBA" id="ARBA00004584"/>
    </source>
</evidence>
<evidence type="ECO:0000313" key="9">
    <source>
        <dbReference type="Proteomes" id="UP000291343"/>
    </source>
</evidence>
<dbReference type="GO" id="GO:0000775">
    <property type="term" value="C:chromosome, centromeric region"/>
    <property type="evidence" value="ECO:0007669"/>
    <property type="project" value="UniProtKB-SubCell"/>
</dbReference>
<dbReference type="InterPro" id="IPR025204">
    <property type="entry name" value="CENP-L"/>
</dbReference>
<dbReference type="GO" id="GO:0005634">
    <property type="term" value="C:nucleus"/>
    <property type="evidence" value="ECO:0007669"/>
    <property type="project" value="UniProtKB-SubCell"/>
</dbReference>
<evidence type="ECO:0000256" key="6">
    <source>
        <dbReference type="ARBA" id="ARBA00023242"/>
    </source>
</evidence>
<evidence type="ECO:0000256" key="7">
    <source>
        <dbReference type="ARBA" id="ARBA00023328"/>
    </source>
</evidence>
<dbReference type="PANTHER" id="PTHR31740:SF2">
    <property type="entry name" value="CENTROMERE PROTEIN L"/>
    <property type="match status" value="1"/>
</dbReference>
<dbReference type="Pfam" id="PF13092">
    <property type="entry name" value="CENP-L"/>
    <property type="match status" value="1"/>
</dbReference>
<comment type="subcellular location">
    <subcellularLocation>
        <location evidence="2">Chromosome</location>
        <location evidence="2">Centromere</location>
    </subcellularLocation>
    <subcellularLocation>
        <location evidence="1">Nucleus</location>
    </subcellularLocation>
</comment>
<sequence>MEVDPSPACFNDDFILDLSKRENREETKDCECLTDKAWTINSCTPLNNFSYADNDLKSYGSEITKLIRKECHIKSAKCEFEVVPELAFTNKDNASVKITVYSTVNGRRKNLFLGYLVSRDSSVKPSHLTRLPVFLYNGSLKVAPVVCAAIQFLFGASMSEVKFSVTELFAFSLIYVLKANHQDDEQDSDFTLKYILPQNFPDNTNIDYSIDPQNLKDLFKRMNERSRDETSITSSFYSDVLLHSYNNFEINLDFLNLSTVSMGSNFRIARKGKIKCRNSSVLNTMLKYLTLIINQVHQV</sequence>
<comment type="similarity">
    <text evidence="3">Belongs to the CENP-L/IML3 family.</text>
</comment>
<evidence type="ECO:0000256" key="1">
    <source>
        <dbReference type="ARBA" id="ARBA00004123"/>
    </source>
</evidence>
<keyword evidence="9" id="KW-1185">Reference proteome</keyword>
<dbReference type="InParanoid" id="A0A482X7G4"/>
<comment type="caution">
    <text evidence="8">The sequence shown here is derived from an EMBL/GenBank/DDBJ whole genome shotgun (WGS) entry which is preliminary data.</text>
</comment>
<dbReference type="OrthoDB" id="8864979at2759"/>
<evidence type="ECO:0000313" key="8">
    <source>
        <dbReference type="EMBL" id="RZF41408.1"/>
    </source>
</evidence>
<evidence type="ECO:0000256" key="5">
    <source>
        <dbReference type="ARBA" id="ARBA00022454"/>
    </source>
</evidence>